<dbReference type="AlphaFoldDB" id="A0A0J1B371"/>
<gene>
    <name evidence="1" type="ORF">RISK_006506</name>
</gene>
<dbReference type="STRING" id="595434.RISK_006506"/>
<evidence type="ECO:0000313" key="2">
    <source>
        <dbReference type="Proteomes" id="UP000036367"/>
    </source>
</evidence>
<proteinExistence type="predicted"/>
<sequence length="46" mass="5230">MHLRSKSDELKKIFGDVNESPYFPGKLAQKLKLLQPEDASEIVITD</sequence>
<keyword evidence="2" id="KW-1185">Reference proteome</keyword>
<dbReference type="PATRIC" id="fig|595434.4.peg.6188"/>
<protein>
    <submittedName>
        <fullName evidence="1">Uncharacterized protein</fullName>
    </submittedName>
</protein>
<evidence type="ECO:0000313" key="1">
    <source>
        <dbReference type="EMBL" id="KLU01350.1"/>
    </source>
</evidence>
<dbReference type="RefSeq" id="WP_160311509.1">
    <property type="nucleotide sequence ID" value="NZ_LECT01000054.1"/>
</dbReference>
<dbReference type="Proteomes" id="UP000036367">
    <property type="component" value="Unassembled WGS sequence"/>
</dbReference>
<comment type="caution">
    <text evidence="1">The sequence shown here is derived from an EMBL/GenBank/DDBJ whole genome shotgun (WGS) entry which is preliminary data.</text>
</comment>
<organism evidence="1 2">
    <name type="scientific">Rhodopirellula islandica</name>
    <dbReference type="NCBI Taxonomy" id="595434"/>
    <lineage>
        <taxon>Bacteria</taxon>
        <taxon>Pseudomonadati</taxon>
        <taxon>Planctomycetota</taxon>
        <taxon>Planctomycetia</taxon>
        <taxon>Pirellulales</taxon>
        <taxon>Pirellulaceae</taxon>
        <taxon>Rhodopirellula</taxon>
    </lineage>
</organism>
<name>A0A0J1B371_RHOIS</name>
<dbReference type="EMBL" id="LECT01000054">
    <property type="protein sequence ID" value="KLU01350.1"/>
    <property type="molecule type" value="Genomic_DNA"/>
</dbReference>
<reference evidence="1" key="1">
    <citation type="submission" date="2015-05" db="EMBL/GenBank/DDBJ databases">
        <title>Permanent draft genome of Rhodopirellula islandicus K833.</title>
        <authorList>
            <person name="Kizina J."/>
            <person name="Richter M."/>
            <person name="Glockner F.O."/>
            <person name="Harder J."/>
        </authorList>
    </citation>
    <scope>NUCLEOTIDE SEQUENCE [LARGE SCALE GENOMIC DNA]</scope>
    <source>
        <strain evidence="1">K833</strain>
    </source>
</reference>
<accession>A0A0J1B371</accession>